<sequence length="199" mass="22088">MSGLWKKYEEKIKAKRNVNTKRKAESKAENAKKPRLRSDELIVQCLLSAVEGKAQKYSRIGPRKFIQYKKSDLTLEGIKDACLTYFQDKGYISKGMEVDILAGEHGPTCNSLHQIPDLKLIHVRIIPCVIEVEKSATSVLDRKWASTSLQSKDAFTKSAGSPTKKPPVKVGETFSKSLSISAMLGLGKVVKTPSDFGHH</sequence>
<name>A0A7D9D6N4_PARCT</name>
<gene>
    <name evidence="1" type="ORF">PACLA_8A059175</name>
</gene>
<dbReference type="Proteomes" id="UP001152795">
    <property type="component" value="Unassembled WGS sequence"/>
</dbReference>
<accession>A0A7D9D6N4</accession>
<dbReference type="AlphaFoldDB" id="A0A7D9D6N4"/>
<proteinExistence type="predicted"/>
<dbReference type="EMBL" id="CACRXK020000090">
    <property type="protein sequence ID" value="CAB3978121.1"/>
    <property type="molecule type" value="Genomic_DNA"/>
</dbReference>
<keyword evidence="2" id="KW-1185">Reference proteome</keyword>
<comment type="caution">
    <text evidence="1">The sequence shown here is derived from an EMBL/GenBank/DDBJ whole genome shotgun (WGS) entry which is preliminary data.</text>
</comment>
<reference evidence="1" key="1">
    <citation type="submission" date="2020-04" db="EMBL/GenBank/DDBJ databases">
        <authorList>
            <person name="Alioto T."/>
            <person name="Alioto T."/>
            <person name="Gomez Garrido J."/>
        </authorList>
    </citation>
    <scope>NUCLEOTIDE SEQUENCE</scope>
    <source>
        <strain evidence="1">A484AB</strain>
    </source>
</reference>
<organism evidence="1 2">
    <name type="scientific">Paramuricea clavata</name>
    <name type="common">Red gorgonian</name>
    <name type="synonym">Violescent sea-whip</name>
    <dbReference type="NCBI Taxonomy" id="317549"/>
    <lineage>
        <taxon>Eukaryota</taxon>
        <taxon>Metazoa</taxon>
        <taxon>Cnidaria</taxon>
        <taxon>Anthozoa</taxon>
        <taxon>Octocorallia</taxon>
        <taxon>Malacalcyonacea</taxon>
        <taxon>Plexauridae</taxon>
        <taxon>Paramuricea</taxon>
    </lineage>
</organism>
<protein>
    <submittedName>
        <fullName evidence="1">Uncharacterized protein</fullName>
    </submittedName>
</protein>
<evidence type="ECO:0000313" key="1">
    <source>
        <dbReference type="EMBL" id="CAB3978121.1"/>
    </source>
</evidence>
<evidence type="ECO:0000313" key="2">
    <source>
        <dbReference type="Proteomes" id="UP001152795"/>
    </source>
</evidence>